<protein>
    <recommendedName>
        <fullName evidence="5">FAD-dependent oxidoreductase 2 FAD-binding domain-containing protein</fullName>
    </recommendedName>
</protein>
<dbReference type="EMBL" id="BART01030240">
    <property type="protein sequence ID" value="GAH15641.1"/>
    <property type="molecule type" value="Genomic_DNA"/>
</dbReference>
<accession>X1D4G9</accession>
<name>X1D4G9_9ZZZZ</name>
<gene>
    <name evidence="6" type="ORF">S01H4_52857</name>
</gene>
<comment type="cofactor">
    <cofactor evidence="1">
        <name>FAD</name>
        <dbReference type="ChEBI" id="CHEBI:57692"/>
    </cofactor>
</comment>
<dbReference type="InterPro" id="IPR003953">
    <property type="entry name" value="FAD-dep_OxRdtase_2_FAD-bd"/>
</dbReference>
<dbReference type="AlphaFoldDB" id="X1D4G9"/>
<dbReference type="SUPFAM" id="SSF51905">
    <property type="entry name" value="FAD/NAD(P)-binding domain"/>
    <property type="match status" value="1"/>
</dbReference>
<feature type="non-terminal residue" evidence="6">
    <location>
        <position position="1"/>
    </location>
</feature>
<reference evidence="6" key="1">
    <citation type="journal article" date="2014" name="Front. Microbiol.">
        <title>High frequency of phylogenetically diverse reductive dehalogenase-homologous genes in deep subseafloor sedimentary metagenomes.</title>
        <authorList>
            <person name="Kawai M."/>
            <person name="Futagami T."/>
            <person name="Toyoda A."/>
            <person name="Takaki Y."/>
            <person name="Nishi S."/>
            <person name="Hori S."/>
            <person name="Arai W."/>
            <person name="Tsubouchi T."/>
            <person name="Morono Y."/>
            <person name="Uchiyama I."/>
            <person name="Ito T."/>
            <person name="Fujiyama A."/>
            <person name="Inagaki F."/>
            <person name="Takami H."/>
        </authorList>
    </citation>
    <scope>NUCLEOTIDE SEQUENCE</scope>
    <source>
        <strain evidence="6">Expedition CK06-06</strain>
    </source>
</reference>
<dbReference type="GO" id="GO:0016491">
    <property type="term" value="F:oxidoreductase activity"/>
    <property type="evidence" value="ECO:0007669"/>
    <property type="project" value="UniProtKB-KW"/>
</dbReference>
<dbReference type="Gene3D" id="3.50.50.60">
    <property type="entry name" value="FAD/NAD(P)-binding domain"/>
    <property type="match status" value="1"/>
</dbReference>
<sequence>FAEYDAIVIGYGAAGGGAAISAYDSGASVIILEKMSTPGGNSRVSGGGLIFPKDSRDSGRFSEYLRGVCLNTVEPELVDTFVRELMECPDWLREMGGELKAVSISEVFYSKFHPTKTFSGAPGAEGLELALKEVKQTNTCPEPNAGARLWGCLAREVERKGIKVMLSTPAKELVKNQKGEVVGVIAKSEGEDLLIKAKKGVLLALSNSLGLPKAVSLLVLQ</sequence>
<comment type="caution">
    <text evidence="6">The sequence shown here is derived from an EMBL/GenBank/DDBJ whole genome shotgun (WGS) entry which is preliminary data.</text>
</comment>
<dbReference type="PANTHER" id="PTHR43400:SF10">
    <property type="entry name" value="3-OXOSTEROID 1-DEHYDROGENASE"/>
    <property type="match status" value="1"/>
</dbReference>
<dbReference type="InterPro" id="IPR050315">
    <property type="entry name" value="FAD-oxidoreductase_2"/>
</dbReference>
<keyword evidence="3" id="KW-0274">FAD</keyword>
<feature type="domain" description="FAD-dependent oxidoreductase 2 FAD-binding" evidence="5">
    <location>
        <begin position="5"/>
        <end position="204"/>
    </location>
</feature>
<evidence type="ECO:0000256" key="1">
    <source>
        <dbReference type="ARBA" id="ARBA00001974"/>
    </source>
</evidence>
<evidence type="ECO:0000313" key="6">
    <source>
        <dbReference type="EMBL" id="GAH15641.1"/>
    </source>
</evidence>
<dbReference type="InterPro" id="IPR036188">
    <property type="entry name" value="FAD/NAD-bd_sf"/>
</dbReference>
<dbReference type="Pfam" id="PF00890">
    <property type="entry name" value="FAD_binding_2"/>
    <property type="match status" value="1"/>
</dbReference>
<dbReference type="PANTHER" id="PTHR43400">
    <property type="entry name" value="FUMARATE REDUCTASE"/>
    <property type="match status" value="1"/>
</dbReference>
<proteinExistence type="predicted"/>
<keyword evidence="2" id="KW-0285">Flavoprotein</keyword>
<evidence type="ECO:0000256" key="3">
    <source>
        <dbReference type="ARBA" id="ARBA00022827"/>
    </source>
</evidence>
<evidence type="ECO:0000256" key="2">
    <source>
        <dbReference type="ARBA" id="ARBA00022630"/>
    </source>
</evidence>
<evidence type="ECO:0000259" key="5">
    <source>
        <dbReference type="Pfam" id="PF00890"/>
    </source>
</evidence>
<organism evidence="6">
    <name type="scientific">marine sediment metagenome</name>
    <dbReference type="NCBI Taxonomy" id="412755"/>
    <lineage>
        <taxon>unclassified sequences</taxon>
        <taxon>metagenomes</taxon>
        <taxon>ecological metagenomes</taxon>
    </lineage>
</organism>
<evidence type="ECO:0000256" key="4">
    <source>
        <dbReference type="ARBA" id="ARBA00023002"/>
    </source>
</evidence>
<keyword evidence="4" id="KW-0560">Oxidoreductase</keyword>